<sequence>MGRISMLFIVIGLILIICMMHNLTLYQKRRIYPPKKMIRKRILFLGGGGIFCFILALFISLI</sequence>
<proteinExistence type="predicted"/>
<feature type="transmembrane region" description="Helical" evidence="1">
    <location>
        <begin position="42"/>
        <end position="61"/>
    </location>
</feature>
<dbReference type="EMBL" id="JAAIWK010000002">
    <property type="protein sequence ID" value="NEY18888.1"/>
    <property type="molecule type" value="Genomic_DNA"/>
</dbReference>
<name>A0A6M0P6J6_9BACI</name>
<keyword evidence="1" id="KW-1133">Transmembrane helix</keyword>
<evidence type="ECO:0000256" key="1">
    <source>
        <dbReference type="SAM" id="Phobius"/>
    </source>
</evidence>
<keyword evidence="3" id="KW-1185">Reference proteome</keyword>
<keyword evidence="1" id="KW-0812">Transmembrane</keyword>
<accession>A0A6M0P6J6</accession>
<feature type="transmembrane region" description="Helical" evidence="1">
    <location>
        <begin position="6"/>
        <end position="26"/>
    </location>
</feature>
<evidence type="ECO:0000313" key="3">
    <source>
        <dbReference type="Proteomes" id="UP000476934"/>
    </source>
</evidence>
<gene>
    <name evidence="2" type="ORF">G4D61_02750</name>
</gene>
<dbReference type="AlphaFoldDB" id="A0A6M0P6J6"/>
<evidence type="ECO:0000313" key="2">
    <source>
        <dbReference type="EMBL" id="NEY18888.1"/>
    </source>
</evidence>
<comment type="caution">
    <text evidence="2">The sequence shown here is derived from an EMBL/GenBank/DDBJ whole genome shotgun (WGS) entry which is preliminary data.</text>
</comment>
<protein>
    <submittedName>
        <fullName evidence="2">Uncharacterized protein</fullName>
    </submittedName>
</protein>
<reference evidence="2 3" key="1">
    <citation type="submission" date="2020-03" db="EMBL/GenBank/DDBJ databases">
        <title>Bacillus aquiflavi sp. nov., isolated from yellow water of strong flavor Chinese baijiu in Yibin region of China.</title>
        <authorList>
            <person name="Xie J."/>
        </authorList>
    </citation>
    <scope>NUCLEOTIDE SEQUENCE [LARGE SCALE GENOMIC DNA]</scope>
    <source>
        <strain evidence="2 3">Gsoil 114</strain>
    </source>
</reference>
<keyword evidence="1" id="KW-0472">Membrane</keyword>
<dbReference type="InterPro" id="IPR058724">
    <property type="entry name" value="YhzF"/>
</dbReference>
<organism evidence="2 3">
    <name type="scientific">Heyndrickxia ginsengihumi</name>
    <dbReference type="NCBI Taxonomy" id="363870"/>
    <lineage>
        <taxon>Bacteria</taxon>
        <taxon>Bacillati</taxon>
        <taxon>Bacillota</taxon>
        <taxon>Bacilli</taxon>
        <taxon>Bacillales</taxon>
        <taxon>Bacillaceae</taxon>
        <taxon>Heyndrickxia</taxon>
    </lineage>
</organism>
<dbReference type="RefSeq" id="WP_025727560.1">
    <property type="nucleotide sequence ID" value="NZ_JAAIWK010000002.1"/>
</dbReference>
<dbReference type="Proteomes" id="UP000476934">
    <property type="component" value="Unassembled WGS sequence"/>
</dbReference>
<dbReference type="Pfam" id="PF26302">
    <property type="entry name" value="YhzF"/>
    <property type="match status" value="1"/>
</dbReference>